<reference evidence="1" key="1">
    <citation type="submission" date="2019-10" db="EMBL/GenBank/DDBJ databases">
        <authorList>
            <consortium name="DOE Joint Genome Institute"/>
            <person name="Kuo A."/>
            <person name="Miyauchi S."/>
            <person name="Kiss E."/>
            <person name="Drula E."/>
            <person name="Kohler A."/>
            <person name="Sanchez-Garcia M."/>
            <person name="Andreopoulos B."/>
            <person name="Barry K.W."/>
            <person name="Bonito G."/>
            <person name="Buee M."/>
            <person name="Carver A."/>
            <person name="Chen C."/>
            <person name="Cichocki N."/>
            <person name="Clum A."/>
            <person name="Culley D."/>
            <person name="Crous P.W."/>
            <person name="Fauchery L."/>
            <person name="Girlanda M."/>
            <person name="Hayes R."/>
            <person name="Keri Z."/>
            <person name="LaButti K."/>
            <person name="Lipzen A."/>
            <person name="Lombard V."/>
            <person name="Magnuson J."/>
            <person name="Maillard F."/>
            <person name="Morin E."/>
            <person name="Murat C."/>
            <person name="Nolan M."/>
            <person name="Ohm R."/>
            <person name="Pangilinan J."/>
            <person name="Pereira M."/>
            <person name="Perotto S."/>
            <person name="Peter M."/>
            <person name="Riley R."/>
            <person name="Sitrit Y."/>
            <person name="Stielow B."/>
            <person name="Szollosi G."/>
            <person name="Zifcakova L."/>
            <person name="Stursova M."/>
            <person name="Spatafora J.W."/>
            <person name="Tedersoo L."/>
            <person name="Vaario L.-M."/>
            <person name="Yamada A."/>
            <person name="Yan M."/>
            <person name="Wang P."/>
            <person name="Xu J."/>
            <person name="Bruns T."/>
            <person name="Baldrian P."/>
            <person name="Vilgalys R."/>
            <person name="Henrissat B."/>
            <person name="Grigoriev I.V."/>
            <person name="Hibbett D."/>
            <person name="Nagy L.G."/>
            <person name="Martin F.M."/>
        </authorList>
    </citation>
    <scope>NUCLEOTIDE SEQUENCE</scope>
    <source>
        <strain evidence="1">Prilba</strain>
    </source>
</reference>
<sequence>MANTIRSAKDGKDWTSNELLAYNITVSYESPDTFYGMPLPTVESLGLDPNLLSGSTLDDERGISEDTFRLLRHLEFASTMNSNQASSLVDFTREILGALGYQKRGVLRFRHEIPLICGDSERSAQIDVSLIRLIRPSMPPSPTTVLLVIKQDTTTMDQWPDAQVIADAIAAFQWNNYSRTRSGLPELGSMTIPCIGMVGTRPIFYLVPVTRELSHAVAKGQYPPAPTVVKSCVVASKSSEGMESPDFRQLAFQHFVAFYTLAETHWSAFDIVLN</sequence>
<proteinExistence type="predicted"/>
<evidence type="ECO:0000313" key="2">
    <source>
        <dbReference type="Proteomes" id="UP000759537"/>
    </source>
</evidence>
<gene>
    <name evidence="1" type="ORF">DFH94DRAFT_672287</name>
</gene>
<dbReference type="OrthoDB" id="3253976at2759"/>
<reference evidence="1" key="2">
    <citation type="journal article" date="2020" name="Nat. Commun.">
        <title>Large-scale genome sequencing of mycorrhizal fungi provides insights into the early evolution of symbiotic traits.</title>
        <authorList>
            <person name="Miyauchi S."/>
            <person name="Kiss E."/>
            <person name="Kuo A."/>
            <person name="Drula E."/>
            <person name="Kohler A."/>
            <person name="Sanchez-Garcia M."/>
            <person name="Morin E."/>
            <person name="Andreopoulos B."/>
            <person name="Barry K.W."/>
            <person name="Bonito G."/>
            <person name="Buee M."/>
            <person name="Carver A."/>
            <person name="Chen C."/>
            <person name="Cichocki N."/>
            <person name="Clum A."/>
            <person name="Culley D."/>
            <person name="Crous P.W."/>
            <person name="Fauchery L."/>
            <person name="Girlanda M."/>
            <person name="Hayes R.D."/>
            <person name="Keri Z."/>
            <person name="LaButti K."/>
            <person name="Lipzen A."/>
            <person name="Lombard V."/>
            <person name="Magnuson J."/>
            <person name="Maillard F."/>
            <person name="Murat C."/>
            <person name="Nolan M."/>
            <person name="Ohm R.A."/>
            <person name="Pangilinan J."/>
            <person name="Pereira M.F."/>
            <person name="Perotto S."/>
            <person name="Peter M."/>
            <person name="Pfister S."/>
            <person name="Riley R."/>
            <person name="Sitrit Y."/>
            <person name="Stielow J.B."/>
            <person name="Szollosi G."/>
            <person name="Zifcakova L."/>
            <person name="Stursova M."/>
            <person name="Spatafora J.W."/>
            <person name="Tedersoo L."/>
            <person name="Vaario L.M."/>
            <person name="Yamada A."/>
            <person name="Yan M."/>
            <person name="Wang P."/>
            <person name="Xu J."/>
            <person name="Bruns T."/>
            <person name="Baldrian P."/>
            <person name="Vilgalys R."/>
            <person name="Dunand C."/>
            <person name="Henrissat B."/>
            <person name="Grigoriev I.V."/>
            <person name="Hibbett D."/>
            <person name="Nagy L.G."/>
            <person name="Martin F.M."/>
        </authorList>
    </citation>
    <scope>NUCLEOTIDE SEQUENCE</scope>
    <source>
        <strain evidence="1">Prilba</strain>
    </source>
</reference>
<keyword evidence="2" id="KW-1185">Reference proteome</keyword>
<dbReference type="Proteomes" id="UP000759537">
    <property type="component" value="Unassembled WGS sequence"/>
</dbReference>
<dbReference type="AlphaFoldDB" id="A0A9P5T6L1"/>
<organism evidence="1 2">
    <name type="scientific">Russula ochroleuca</name>
    <dbReference type="NCBI Taxonomy" id="152965"/>
    <lineage>
        <taxon>Eukaryota</taxon>
        <taxon>Fungi</taxon>
        <taxon>Dikarya</taxon>
        <taxon>Basidiomycota</taxon>
        <taxon>Agaricomycotina</taxon>
        <taxon>Agaricomycetes</taxon>
        <taxon>Russulales</taxon>
        <taxon>Russulaceae</taxon>
        <taxon>Russula</taxon>
    </lineage>
</organism>
<comment type="caution">
    <text evidence="1">The sequence shown here is derived from an EMBL/GenBank/DDBJ whole genome shotgun (WGS) entry which is preliminary data.</text>
</comment>
<protein>
    <submittedName>
        <fullName evidence="1">Uncharacterized protein</fullName>
    </submittedName>
</protein>
<accession>A0A9P5T6L1</accession>
<evidence type="ECO:0000313" key="1">
    <source>
        <dbReference type="EMBL" id="KAF8476649.1"/>
    </source>
</evidence>
<dbReference type="EMBL" id="WHVB01000014">
    <property type="protein sequence ID" value="KAF8476649.1"/>
    <property type="molecule type" value="Genomic_DNA"/>
</dbReference>
<name>A0A9P5T6L1_9AGAM</name>